<organism evidence="3 4">
    <name type="scientific">Goekera deserti</name>
    <dbReference type="NCBI Taxonomy" id="2497753"/>
    <lineage>
        <taxon>Bacteria</taxon>
        <taxon>Bacillati</taxon>
        <taxon>Actinomycetota</taxon>
        <taxon>Actinomycetes</taxon>
        <taxon>Geodermatophilales</taxon>
        <taxon>Geodermatophilaceae</taxon>
        <taxon>Goekera</taxon>
    </lineage>
</organism>
<accession>A0A7K3WIE2</accession>
<name>A0A7K3WIE2_9ACTN</name>
<comment type="similarity">
    <text evidence="1">Belongs to the RelE toxin family.</text>
</comment>
<dbReference type="InterPro" id="IPR035093">
    <property type="entry name" value="RelE/ParE_toxin_dom_sf"/>
</dbReference>
<dbReference type="AlphaFoldDB" id="A0A7K3WIE2"/>
<evidence type="ECO:0000313" key="3">
    <source>
        <dbReference type="EMBL" id="NEL55490.1"/>
    </source>
</evidence>
<comment type="caution">
    <text evidence="3">The sequence shown here is derived from an EMBL/GenBank/DDBJ whole genome shotgun (WGS) entry which is preliminary data.</text>
</comment>
<keyword evidence="2" id="KW-1277">Toxin-antitoxin system</keyword>
<sequence>MRPQVRLSPSAARQLRALDAAGRERVRATVELLAVDPRPPSAQQLRGGAGEWRVRTGGYRVVYELDERGVVVLFLEVGDGGGAAAPGRG</sequence>
<dbReference type="RefSeq" id="WP_162392336.1">
    <property type="nucleotide sequence ID" value="NZ_JAABOZ010000001.1"/>
</dbReference>
<dbReference type="Gene3D" id="3.30.2310.20">
    <property type="entry name" value="RelE-like"/>
    <property type="match status" value="1"/>
</dbReference>
<dbReference type="InterPro" id="IPR007712">
    <property type="entry name" value="RelE/ParE_toxin"/>
</dbReference>
<dbReference type="SUPFAM" id="SSF143011">
    <property type="entry name" value="RelE-like"/>
    <property type="match status" value="1"/>
</dbReference>
<keyword evidence="4" id="KW-1185">Reference proteome</keyword>
<evidence type="ECO:0000256" key="2">
    <source>
        <dbReference type="ARBA" id="ARBA00022649"/>
    </source>
</evidence>
<dbReference type="Proteomes" id="UP000470470">
    <property type="component" value="Unassembled WGS sequence"/>
</dbReference>
<evidence type="ECO:0000313" key="4">
    <source>
        <dbReference type="Proteomes" id="UP000470470"/>
    </source>
</evidence>
<evidence type="ECO:0000256" key="1">
    <source>
        <dbReference type="ARBA" id="ARBA00006226"/>
    </source>
</evidence>
<dbReference type="PANTHER" id="PTHR35601:SF1">
    <property type="entry name" value="TOXIN RELE"/>
    <property type="match status" value="1"/>
</dbReference>
<protein>
    <submittedName>
        <fullName evidence="3">Type II toxin-antitoxin system RelE/ParE family toxin</fullName>
    </submittedName>
</protein>
<gene>
    <name evidence="3" type="ORF">G1H19_15990</name>
</gene>
<dbReference type="Pfam" id="PF05016">
    <property type="entry name" value="ParE_toxin"/>
    <property type="match status" value="1"/>
</dbReference>
<proteinExistence type="inferred from homology"/>
<dbReference type="PANTHER" id="PTHR35601">
    <property type="entry name" value="TOXIN RELE"/>
    <property type="match status" value="1"/>
</dbReference>
<dbReference type="EMBL" id="JAAGWK010000022">
    <property type="protein sequence ID" value="NEL55490.1"/>
    <property type="molecule type" value="Genomic_DNA"/>
</dbReference>
<reference evidence="3 4" key="1">
    <citation type="submission" date="2020-02" db="EMBL/GenBank/DDBJ databases">
        <title>The whole genome sequence of CPCC 205119.</title>
        <authorList>
            <person name="Jiang Z."/>
        </authorList>
    </citation>
    <scope>NUCLEOTIDE SEQUENCE [LARGE SCALE GENOMIC DNA]</scope>
    <source>
        <strain evidence="3 4">CPCC 205119</strain>
    </source>
</reference>